<protein>
    <submittedName>
        <fullName evidence="1">Uncharacterized protein</fullName>
    </submittedName>
</protein>
<dbReference type="Proteomes" id="UP000054408">
    <property type="component" value="Unassembled WGS sequence"/>
</dbReference>
<evidence type="ECO:0000313" key="2">
    <source>
        <dbReference type="Proteomes" id="UP000054408"/>
    </source>
</evidence>
<gene>
    <name evidence="1" type="ORF">AMSG_00559</name>
</gene>
<dbReference type="AlphaFoldDB" id="A0A0L0D9N0"/>
<organism evidence="1 2">
    <name type="scientific">Thecamonas trahens ATCC 50062</name>
    <dbReference type="NCBI Taxonomy" id="461836"/>
    <lineage>
        <taxon>Eukaryota</taxon>
        <taxon>Apusozoa</taxon>
        <taxon>Apusomonadida</taxon>
        <taxon>Apusomonadidae</taxon>
        <taxon>Thecamonas</taxon>
    </lineage>
</organism>
<accession>A0A0L0D9N0</accession>
<sequence>MARFDDIKAYIAKTSGRTSDGVRNEDRIERLLVCAEQAIYRLLIPLSPADLVTLGTLIGDIVPTVSPAVSDAQKAGAPADAVLALGLPAFNMEVYHKKTPGRSGTLTCYVKAMLARDATTGMTSFLSFVDKILSALALMSVYGSPRTKCFKPVQGKLQKLYHLASNDCVEKTKSAVAVWCQLYLDMPVVGAKRARASTASATDDTRPRKRRS</sequence>
<dbReference type="GeneID" id="25560361"/>
<name>A0A0L0D9N0_THETB</name>
<proteinExistence type="predicted"/>
<evidence type="ECO:0000313" key="1">
    <source>
        <dbReference type="EMBL" id="KNC48781.1"/>
    </source>
</evidence>
<keyword evidence="2" id="KW-1185">Reference proteome</keyword>
<dbReference type="RefSeq" id="XP_013762832.1">
    <property type="nucleotide sequence ID" value="XM_013907378.1"/>
</dbReference>
<dbReference type="EMBL" id="GL349434">
    <property type="protein sequence ID" value="KNC48781.1"/>
    <property type="molecule type" value="Genomic_DNA"/>
</dbReference>
<reference evidence="1 2" key="1">
    <citation type="submission" date="2010-05" db="EMBL/GenBank/DDBJ databases">
        <title>The Genome Sequence of Thecamonas trahens ATCC 50062.</title>
        <authorList>
            <consortium name="The Broad Institute Genome Sequencing Platform"/>
            <person name="Russ C."/>
            <person name="Cuomo C."/>
            <person name="Shea T."/>
            <person name="Young S.K."/>
            <person name="Zeng Q."/>
            <person name="Koehrsen M."/>
            <person name="Haas B."/>
            <person name="Borodovsky M."/>
            <person name="Guigo R."/>
            <person name="Alvarado L."/>
            <person name="Berlin A."/>
            <person name="Bochicchio J."/>
            <person name="Borenstein D."/>
            <person name="Chapman S."/>
            <person name="Chen Z."/>
            <person name="Freedman E."/>
            <person name="Gellesch M."/>
            <person name="Goldberg J."/>
            <person name="Griggs A."/>
            <person name="Gujja S."/>
            <person name="Heilman E."/>
            <person name="Heiman D."/>
            <person name="Hepburn T."/>
            <person name="Howarth C."/>
            <person name="Jen D."/>
            <person name="Larson L."/>
            <person name="Mehta T."/>
            <person name="Park D."/>
            <person name="Pearson M."/>
            <person name="Roberts A."/>
            <person name="Saif S."/>
            <person name="Shenoy N."/>
            <person name="Sisk P."/>
            <person name="Stolte C."/>
            <person name="Sykes S."/>
            <person name="Thomson T."/>
            <person name="Walk T."/>
            <person name="White J."/>
            <person name="Yandava C."/>
            <person name="Burger G."/>
            <person name="Gray M.W."/>
            <person name="Holland P.W.H."/>
            <person name="King N."/>
            <person name="Lang F.B.F."/>
            <person name="Roger A.J."/>
            <person name="Ruiz-Trillo I."/>
            <person name="Lander E."/>
            <person name="Nusbaum C."/>
        </authorList>
    </citation>
    <scope>NUCLEOTIDE SEQUENCE [LARGE SCALE GENOMIC DNA]</scope>
    <source>
        <strain evidence="1 2">ATCC 50062</strain>
    </source>
</reference>